<dbReference type="EMBL" id="LADJ01006367">
    <property type="protein sequence ID" value="KPJ20901.1"/>
    <property type="molecule type" value="Genomic_DNA"/>
</dbReference>
<comment type="caution">
    <text evidence="2">The sequence shown here is derived from an EMBL/GenBank/DDBJ whole genome shotgun (WGS) entry which is preliminary data.</text>
</comment>
<evidence type="ECO:0000256" key="1">
    <source>
        <dbReference type="SAM" id="Coils"/>
    </source>
</evidence>
<sequence length="273" mass="31275">MECTIENEFAKQEELSEMQIRRELGERKLSAAASAAELRAEQLQRKLDDAHNQLKSEIYCPVLMDKLSAAASAAELRAEQLQRKLDDAHNQLKRKEKEFEETMDHLQQDIESLESERGALRDKLKLYAKRGGTHHAAVTPPASLREFAQEAPVKVAPGYAADEVNEALQRQIKVLNWTIERERAARVAACKRAERSTVRALRPLYNPDSAAAVARRQAVHNLERRLQQLQSEWTLSIARSGLIKLPEKMVDYPKVVQQHKEKQREIRRQLEVC</sequence>
<proteinExistence type="predicted"/>
<dbReference type="Proteomes" id="UP000053240">
    <property type="component" value="Unassembled WGS sequence"/>
</dbReference>
<evidence type="ECO:0000313" key="2">
    <source>
        <dbReference type="EMBL" id="KPJ20901.1"/>
    </source>
</evidence>
<dbReference type="AlphaFoldDB" id="A0A0N0PF73"/>
<reference evidence="2 3" key="1">
    <citation type="journal article" date="2015" name="Nat. Commun.">
        <title>Outbred genome sequencing and CRISPR/Cas9 gene editing in butterflies.</title>
        <authorList>
            <person name="Li X."/>
            <person name="Fan D."/>
            <person name="Zhang W."/>
            <person name="Liu G."/>
            <person name="Zhang L."/>
            <person name="Zhao L."/>
            <person name="Fang X."/>
            <person name="Chen L."/>
            <person name="Dong Y."/>
            <person name="Chen Y."/>
            <person name="Ding Y."/>
            <person name="Zhao R."/>
            <person name="Feng M."/>
            <person name="Zhu Y."/>
            <person name="Feng Y."/>
            <person name="Jiang X."/>
            <person name="Zhu D."/>
            <person name="Xiang H."/>
            <person name="Feng X."/>
            <person name="Li S."/>
            <person name="Wang J."/>
            <person name="Zhang G."/>
            <person name="Kronforst M.R."/>
            <person name="Wang W."/>
        </authorList>
    </citation>
    <scope>NUCLEOTIDE SEQUENCE [LARGE SCALE GENOMIC DNA]</scope>
    <source>
        <strain evidence="2">Ya'a_city_454_Pm</strain>
        <tissue evidence="2">Whole body</tissue>
    </source>
</reference>
<evidence type="ECO:0000313" key="3">
    <source>
        <dbReference type="Proteomes" id="UP000053240"/>
    </source>
</evidence>
<keyword evidence="3" id="KW-1185">Reference proteome</keyword>
<protein>
    <submittedName>
        <fullName evidence="2">Dynactin subunit 1</fullName>
    </submittedName>
</protein>
<name>A0A0N0PF73_PAPMA</name>
<accession>A0A0N0PF73</accession>
<gene>
    <name evidence="2" type="ORF">RR48_00935</name>
</gene>
<keyword evidence="1" id="KW-0175">Coiled coil</keyword>
<organism evidence="2 3">
    <name type="scientific">Papilio machaon</name>
    <name type="common">Old World swallowtail butterfly</name>
    <dbReference type="NCBI Taxonomy" id="76193"/>
    <lineage>
        <taxon>Eukaryota</taxon>
        <taxon>Metazoa</taxon>
        <taxon>Ecdysozoa</taxon>
        <taxon>Arthropoda</taxon>
        <taxon>Hexapoda</taxon>
        <taxon>Insecta</taxon>
        <taxon>Pterygota</taxon>
        <taxon>Neoptera</taxon>
        <taxon>Endopterygota</taxon>
        <taxon>Lepidoptera</taxon>
        <taxon>Glossata</taxon>
        <taxon>Ditrysia</taxon>
        <taxon>Papilionoidea</taxon>
        <taxon>Papilionidae</taxon>
        <taxon>Papilioninae</taxon>
        <taxon>Papilio</taxon>
    </lineage>
</organism>
<dbReference type="STRING" id="76193.A0A0N0PF73"/>
<dbReference type="InParanoid" id="A0A0N0PF73"/>
<feature type="coiled-coil region" evidence="1">
    <location>
        <begin position="26"/>
        <end position="130"/>
    </location>
</feature>